<evidence type="ECO:0000313" key="3">
    <source>
        <dbReference type="Proteomes" id="UP000325372"/>
    </source>
</evidence>
<reference evidence="2 3" key="1">
    <citation type="submission" date="2019-09" db="EMBL/GenBank/DDBJ databases">
        <title>Wenzhouxiangella sp. Genome sequencing and assembly.</title>
        <authorList>
            <person name="Zhang R."/>
        </authorList>
    </citation>
    <scope>NUCLEOTIDE SEQUENCE [LARGE SCALE GENOMIC DNA]</scope>
    <source>
        <strain evidence="2 3">W260</strain>
    </source>
</reference>
<organism evidence="2 3">
    <name type="scientific">Marinihelvus fidelis</name>
    <dbReference type="NCBI Taxonomy" id="2613842"/>
    <lineage>
        <taxon>Bacteria</taxon>
        <taxon>Pseudomonadati</taxon>
        <taxon>Pseudomonadota</taxon>
        <taxon>Gammaproteobacteria</taxon>
        <taxon>Chromatiales</taxon>
        <taxon>Wenzhouxiangellaceae</taxon>
        <taxon>Marinihelvus</taxon>
    </lineage>
</organism>
<dbReference type="Pfam" id="PF14280">
    <property type="entry name" value="DUF4365"/>
    <property type="match status" value="1"/>
</dbReference>
<sequence length="1326" mass="148132">MSGPKISESQIIGNKGYQAFIANRPETWIVQDMSGDSDFGYDIFLQYYEDGRMKLPFHAQLKSSTKCSKLHGDGAYYSESLYGSTLNYFRKSGWPILLIYADLSDNVPAKDSKVFYSWIHEEFEEKLDGKSEFKDESSYTFRIPVSNQLTPETDISSFATRQVSTNIAVAKLIKISKQKLGSENPNQEGQFFSGLAILAQRLEGSTIAQIANEEIPDLVQKEAFASELHEIKSSIDNGRPDRALEQIEHLELETEGGAEALKARIQFLKGRAFAFKGIEEAALACYQMALSFDVTNEQYAVAVYESEIRASGDPINDGTICRILEDLEGTNSGKLALLKARLLASKDRFEEAHSILGESSCGETVVTRGIVCFQEGNYSESARILNRAIADGYLSERQQLLAEIFRLKSTAYELFGEYYQVLKLGKFDKSLQKAEARELWGWLVHCLQHLEQSGWPPNSELVVEVLANISSVTANQAEAHTWISRIRDSRGESDQTNSALAQISFELGRFDDAIKLLKSLPPNRMRAYNLAVCFYQVGDHTNLVDIVKNEISNQLVEDSDLHGGALCVGALAAHKLFEVTDEQEFVHELRKENDWREYLQLYEAFKRIEDSPLERHSILVELWDAYQLDRSASRIEESLLANLDASQKDQAEKIIQIIASIKERRHLQEFDVVKWTQALIELDQLDELLKVTSQAILDFEKSLHLRAIHAVALDLSGQSILAQKLLEDVLASDFSPAFVLEAYSSIAYRFGDTDLALKTLKSLIESTSDPLQKIYLLRNRFNLELFLGAGSSKLTRIALKIGELVDPKDEAQESIFLQLYLMSGVTRDEEGQSVGAEAFQSRLRQFTERFPDSKSLRSAEMDLGPSAPNIVEQINSAIGRSGSFQKLKEKSARELRFGVKLVPFIARPSDFLFEIPDVLYLWEVSKYSSKDAIEYHVQNRLGLDKNEIESKSVAGVPLLDLLTLIIAFDLGVLGLIFELFRKVAISKATIMYLRHLSHPVFGSQLSEKSKAISEELFKHLVQIDQPSSLAAKAGIDGNVGYNLLQDAKELVSRHGYSYICEDALARIWVCEGIDGSVSFDISDILVWCSTERLVSEIEHAQYIATLANWNLRGLLCRDKEVVALVGGALADWDGQSRAEELLMSDSYFVKMTNAIWDFTQPAASIFGSAARLGKELASQTGIVDGVLGAFNSVFVAKAIVRPDSRFSAVEAASMLLILQCQGLTAGDPEVKKIWNAFSYVVEREFGERMDQNKWESAIRGVGGMIAKVQVGKLDISSLEASAAETIFEVVKSGFTSDTHDYELLTKAYTDAVTYYVLNNSDETVPT</sequence>
<dbReference type="SUPFAM" id="SSF48452">
    <property type="entry name" value="TPR-like"/>
    <property type="match status" value="3"/>
</dbReference>
<evidence type="ECO:0000313" key="2">
    <source>
        <dbReference type="EMBL" id="KAA9130327.1"/>
    </source>
</evidence>
<gene>
    <name evidence="2" type="ORF">F3N42_13395</name>
</gene>
<dbReference type="RefSeq" id="WP_150864992.1">
    <property type="nucleotide sequence ID" value="NZ_VYXP01000008.1"/>
</dbReference>
<feature type="domain" description="DUF4365" evidence="1">
    <location>
        <begin position="21"/>
        <end position="153"/>
    </location>
</feature>
<dbReference type="EMBL" id="VYXP01000008">
    <property type="protein sequence ID" value="KAA9130327.1"/>
    <property type="molecule type" value="Genomic_DNA"/>
</dbReference>
<dbReference type="InterPro" id="IPR011990">
    <property type="entry name" value="TPR-like_helical_dom_sf"/>
</dbReference>
<name>A0A5N0T855_9GAMM</name>
<dbReference type="Proteomes" id="UP000325372">
    <property type="component" value="Unassembled WGS sequence"/>
</dbReference>
<accession>A0A5N0T855</accession>
<keyword evidence="3" id="KW-1185">Reference proteome</keyword>
<comment type="caution">
    <text evidence="2">The sequence shown here is derived from an EMBL/GenBank/DDBJ whole genome shotgun (WGS) entry which is preliminary data.</text>
</comment>
<dbReference type="InterPro" id="IPR025375">
    <property type="entry name" value="DUF4365"/>
</dbReference>
<protein>
    <submittedName>
        <fullName evidence="2">DUF4365 domain-containing protein</fullName>
    </submittedName>
</protein>
<evidence type="ECO:0000259" key="1">
    <source>
        <dbReference type="Pfam" id="PF14280"/>
    </source>
</evidence>
<proteinExistence type="predicted"/>
<dbReference type="Gene3D" id="1.25.40.10">
    <property type="entry name" value="Tetratricopeptide repeat domain"/>
    <property type="match status" value="1"/>
</dbReference>